<dbReference type="GO" id="GO:0046872">
    <property type="term" value="F:metal ion binding"/>
    <property type="evidence" value="ECO:0007669"/>
    <property type="project" value="UniProtKB-KW"/>
</dbReference>
<dbReference type="GO" id="GO:0033754">
    <property type="term" value="F:indoleamine 2,3-dioxygenase activity"/>
    <property type="evidence" value="ECO:0007669"/>
    <property type="project" value="TreeGrafter"/>
</dbReference>
<evidence type="ECO:0000256" key="1">
    <source>
        <dbReference type="ARBA" id="ARBA00007119"/>
    </source>
</evidence>
<dbReference type="GO" id="GO:0019441">
    <property type="term" value="P:L-tryptophan catabolic process to kynurenine"/>
    <property type="evidence" value="ECO:0007669"/>
    <property type="project" value="InterPro"/>
</dbReference>
<name>A0A7J7JPU3_BUGNE</name>
<sequence>MEVSRVEACLADSRQQYIQDIFDDFRISSTHAFLLVDVPELPSRFDDLVDILRNIAQLVRQKKLRCLINELPVIDTGDLVEYEILRHAHMLYSIVTNSYVWQDGEFQAPKVLPKQLAMPLTDLSRKVELPPVVCHASLVLANIIHIDQSKPLELGNMSLKYSLPGDKSCDWFFLATANVELKILPVLKTLLECQWSVEQKHVNEVTSCLCELANHIDDLTAAFMRMHEGLDANKFYHELRPYLGGWDKIGMIYEGVSDRPIKMTGGSAAQCTGVQAIDIFLQVQHNSMEDNSRDNEDLVLAYNKCVEAVANLRTNHIQIVAKYILIPKSQKQNGDFRRLDNVGTGGQDLIPFLKELRNLTRSFLL</sequence>
<dbReference type="AlphaFoldDB" id="A0A7J7JPU3"/>
<dbReference type="InterPro" id="IPR037217">
    <property type="entry name" value="Trp/Indoleamine_2_3_dOase-like"/>
</dbReference>
<dbReference type="GO" id="GO:0020037">
    <property type="term" value="F:heme binding"/>
    <property type="evidence" value="ECO:0007669"/>
    <property type="project" value="InterPro"/>
</dbReference>
<dbReference type="Gene3D" id="1.20.58.480">
    <property type="match status" value="2"/>
</dbReference>
<keyword evidence="4" id="KW-0349">Heme</keyword>
<dbReference type="EMBL" id="VXIV02001955">
    <property type="protein sequence ID" value="KAF6028372.1"/>
    <property type="molecule type" value="Genomic_DNA"/>
</dbReference>
<proteinExistence type="inferred from homology"/>
<dbReference type="OrthoDB" id="10262710at2759"/>
<keyword evidence="2 4" id="KW-0479">Metal-binding</keyword>
<gene>
    <name evidence="5" type="ORF">EB796_013312</name>
</gene>
<dbReference type="GO" id="GO:0034354">
    <property type="term" value="P:'de novo' NAD+ biosynthetic process from L-tryptophan"/>
    <property type="evidence" value="ECO:0007669"/>
    <property type="project" value="TreeGrafter"/>
</dbReference>
<accession>A0A7J7JPU3</accession>
<evidence type="ECO:0000256" key="4">
    <source>
        <dbReference type="PIRSR" id="PIRSR600898-1"/>
    </source>
</evidence>
<dbReference type="PANTHER" id="PTHR28657:SF5">
    <property type="entry name" value="INDOLEAMINE 2,3-DIOXYGENASE"/>
    <property type="match status" value="1"/>
</dbReference>
<dbReference type="Pfam" id="PF01231">
    <property type="entry name" value="IDO"/>
    <property type="match status" value="2"/>
</dbReference>
<keyword evidence="6" id="KW-1185">Reference proteome</keyword>
<feature type="binding site" description="proximal binding residue" evidence="4">
    <location>
        <position position="316"/>
    </location>
    <ligand>
        <name>heme b</name>
        <dbReference type="ChEBI" id="CHEBI:60344"/>
    </ligand>
    <ligandPart>
        <name>Fe</name>
        <dbReference type="ChEBI" id="CHEBI:18248"/>
    </ligandPart>
</feature>
<keyword evidence="3 4" id="KW-0408">Iron</keyword>
<dbReference type="PANTHER" id="PTHR28657">
    <property type="entry name" value="INDOLEAMINE 2,3-DIOXYGENASE"/>
    <property type="match status" value="1"/>
</dbReference>
<organism evidence="5 6">
    <name type="scientific">Bugula neritina</name>
    <name type="common">Brown bryozoan</name>
    <name type="synonym">Sertularia neritina</name>
    <dbReference type="NCBI Taxonomy" id="10212"/>
    <lineage>
        <taxon>Eukaryota</taxon>
        <taxon>Metazoa</taxon>
        <taxon>Spiralia</taxon>
        <taxon>Lophotrochozoa</taxon>
        <taxon>Bryozoa</taxon>
        <taxon>Gymnolaemata</taxon>
        <taxon>Cheilostomatida</taxon>
        <taxon>Flustrina</taxon>
        <taxon>Buguloidea</taxon>
        <taxon>Bugulidae</taxon>
        <taxon>Bugula</taxon>
    </lineage>
</organism>
<dbReference type="GO" id="GO:0005737">
    <property type="term" value="C:cytoplasm"/>
    <property type="evidence" value="ECO:0007669"/>
    <property type="project" value="TreeGrafter"/>
</dbReference>
<evidence type="ECO:0000256" key="2">
    <source>
        <dbReference type="ARBA" id="ARBA00022723"/>
    </source>
</evidence>
<evidence type="ECO:0000313" key="6">
    <source>
        <dbReference type="Proteomes" id="UP000593567"/>
    </source>
</evidence>
<evidence type="ECO:0000256" key="3">
    <source>
        <dbReference type="ARBA" id="ARBA00023004"/>
    </source>
</evidence>
<evidence type="ECO:0000313" key="5">
    <source>
        <dbReference type="EMBL" id="KAF6028372.1"/>
    </source>
</evidence>
<reference evidence="5" key="1">
    <citation type="submission" date="2020-06" db="EMBL/GenBank/DDBJ databases">
        <title>Draft genome of Bugula neritina, a colonial animal packing powerful symbionts and potential medicines.</title>
        <authorList>
            <person name="Rayko M."/>
        </authorList>
    </citation>
    <scope>NUCLEOTIDE SEQUENCE [LARGE SCALE GENOMIC DNA]</scope>
    <source>
        <strain evidence="5">Kwan_BN1</strain>
    </source>
</reference>
<dbReference type="InterPro" id="IPR000898">
    <property type="entry name" value="Indolamine_dOase"/>
</dbReference>
<dbReference type="SUPFAM" id="SSF140959">
    <property type="entry name" value="Indolic compounds 2,3-dioxygenase-like"/>
    <property type="match status" value="1"/>
</dbReference>
<protein>
    <submittedName>
        <fullName evidence="5">IDO2</fullName>
    </submittedName>
</protein>
<comment type="caution">
    <text evidence="5">The sequence shown here is derived from an EMBL/GenBank/DDBJ whole genome shotgun (WGS) entry which is preliminary data.</text>
</comment>
<dbReference type="Proteomes" id="UP000593567">
    <property type="component" value="Unassembled WGS sequence"/>
</dbReference>
<comment type="similarity">
    <text evidence="1">Belongs to the indoleamine 2,3-dioxygenase family.</text>
</comment>